<reference evidence="1" key="1">
    <citation type="submission" date="2022-10" db="EMBL/GenBank/DDBJ databases">
        <title>Culturing micro-colonial fungi from biological soil crusts in the Mojave desert and describing Neophaeococcomyces mojavensis, and introducing the new genera and species Taxawa tesnikishii.</title>
        <authorList>
            <person name="Kurbessoian T."/>
            <person name="Stajich J.E."/>
        </authorList>
    </citation>
    <scope>NUCLEOTIDE SEQUENCE</scope>
    <source>
        <strain evidence="1">TK_35</strain>
    </source>
</reference>
<dbReference type="AlphaFoldDB" id="A0AA39CTS6"/>
<comment type="caution">
    <text evidence="1">The sequence shown here is derived from an EMBL/GenBank/DDBJ whole genome shotgun (WGS) entry which is preliminary data.</text>
</comment>
<organism evidence="1 2">
    <name type="scientific">Knufia peltigerae</name>
    <dbReference type="NCBI Taxonomy" id="1002370"/>
    <lineage>
        <taxon>Eukaryota</taxon>
        <taxon>Fungi</taxon>
        <taxon>Dikarya</taxon>
        <taxon>Ascomycota</taxon>
        <taxon>Pezizomycotina</taxon>
        <taxon>Eurotiomycetes</taxon>
        <taxon>Chaetothyriomycetidae</taxon>
        <taxon>Chaetothyriales</taxon>
        <taxon>Trichomeriaceae</taxon>
        <taxon>Knufia</taxon>
    </lineage>
</organism>
<evidence type="ECO:0000313" key="2">
    <source>
        <dbReference type="Proteomes" id="UP001172681"/>
    </source>
</evidence>
<dbReference type="Proteomes" id="UP001172681">
    <property type="component" value="Unassembled WGS sequence"/>
</dbReference>
<keyword evidence="2" id="KW-1185">Reference proteome</keyword>
<protein>
    <submittedName>
        <fullName evidence="1">Uncharacterized protein</fullName>
    </submittedName>
</protein>
<evidence type="ECO:0000313" key="1">
    <source>
        <dbReference type="EMBL" id="KAJ9622157.1"/>
    </source>
</evidence>
<gene>
    <name evidence="1" type="ORF">H2204_011664</name>
</gene>
<name>A0AA39CTS6_9EURO</name>
<accession>A0AA39CTS6</accession>
<dbReference type="EMBL" id="JAPDRN010000110">
    <property type="protein sequence ID" value="KAJ9622157.1"/>
    <property type="molecule type" value="Genomic_DNA"/>
</dbReference>
<proteinExistence type="predicted"/>
<sequence>MGSLFVTRPGSHRRPWTAQSRSGKSAVALPIAKPSAYLAPLFGALLRLRPMMFPSFVFDLGLKREPTEYTGNANDEQMKLVYAQLNTQRSFVKRQKMAGSGVLRDSETGVFLLFPLLTLYGVILPGPRKPNVGTTVWGMHSIGHFVISASPIMMDELE</sequence>